<dbReference type="Proteomes" id="UP000295479">
    <property type="component" value="Unassembled WGS sequence"/>
</dbReference>
<feature type="domain" description="Fibronectin type-III" evidence="3">
    <location>
        <begin position="411"/>
        <end position="514"/>
    </location>
</feature>
<dbReference type="PROSITE" id="PS50853">
    <property type="entry name" value="FN3"/>
    <property type="match status" value="1"/>
</dbReference>
<accession>A0A4R5C7F7</accession>
<protein>
    <submittedName>
        <fullName evidence="4">T9SS type A sorting domain-containing protein</fullName>
    </submittedName>
</protein>
<dbReference type="OrthoDB" id="789014at2"/>
<evidence type="ECO:0000256" key="1">
    <source>
        <dbReference type="ARBA" id="ARBA00022729"/>
    </source>
</evidence>
<dbReference type="InterPro" id="IPR026444">
    <property type="entry name" value="Secre_tail"/>
</dbReference>
<dbReference type="SUPFAM" id="SSF69318">
    <property type="entry name" value="Integrin alpha N-terminal domain"/>
    <property type="match status" value="1"/>
</dbReference>
<reference evidence="4 5" key="1">
    <citation type="submission" date="2019-03" db="EMBL/GenBank/DDBJ databases">
        <title>Flavobacterium AR-3-4 sp. nov. isolated from arctic soil.</title>
        <authorList>
            <person name="Chaudhary D.K."/>
        </authorList>
    </citation>
    <scope>NUCLEOTIDE SEQUENCE [LARGE SCALE GENOMIC DNA]</scope>
    <source>
        <strain evidence="4 5">AR-3-4</strain>
    </source>
</reference>
<evidence type="ECO:0000259" key="3">
    <source>
        <dbReference type="PROSITE" id="PS50853"/>
    </source>
</evidence>
<gene>
    <name evidence="4" type="ORF">E0F76_13180</name>
</gene>
<dbReference type="Pfam" id="PF18962">
    <property type="entry name" value="Por_Secre_tail"/>
    <property type="match status" value="1"/>
</dbReference>
<evidence type="ECO:0000313" key="4">
    <source>
        <dbReference type="EMBL" id="TDD95731.1"/>
    </source>
</evidence>
<feature type="compositionally biased region" description="Polar residues" evidence="2">
    <location>
        <begin position="840"/>
        <end position="849"/>
    </location>
</feature>
<dbReference type="SUPFAM" id="SSF49265">
    <property type="entry name" value="Fibronectin type III"/>
    <property type="match status" value="1"/>
</dbReference>
<sequence>MKKQLLFNFSNFIFQKTSFGIAALTVLILMNTQFTLAQQWNVIGQESDVSALATSNTSIAVVNNGVNFTPYVVYTESGVLKVKKRLSDGTWTQLSTDLASSATYSQIYADPTGNLYVAYIDLSAGSKLAIKKYDYIAGTWDALNPADSNSLYVSTGNVNQASTKFSGQRFSIAFDSFNTPYVAFSDVGMIPYVKQFNGTSWVTVGTGPATAGLAALPSLAIDSTDKPWLVYSSVTGTGDTTGTLALFSFNGTVWTETINPTPISNIRQVCIANYGTNKLYFAMFDINSSNKTTVIYYDKTANTWSSKSILSSRDGQYISLINDSVGNVYCSYIDKYSGSSYLQVARVHKLEKEGSTWTELFDVTAAHGIDEPTGNVSIAIGSAPYPYVVYTKTNSSSVTTPIVRGFVPAPPPAVLTTNAITNITTTTAECGGNITSNAGQAITERGVVYSISNTTPTTANTKVAASSVGTGNFSVTLSGLTPTTLYYTRAYAINSAGTSYGEVVRLNTLVVPDAVVTTPRQVEFLTRGLVAVRKSTTTVYLSWRMLGTDPSSVTFNVYRNGVKITTSPITNSTNYLDTSTASNDNYSVTSIVNGVESTPSIPVFVWASNQMTVPIQIPVGGTVPDGRSYTYEANDASVGDVDGDGIYEIILKWNPTIVNDNAGGYSGKQIFDCYKLDGTLLWRIDLGINMNAGPHYNQFMVYDFDGDGKAEIILKTADGTVDGTGVVIGNSTVDYRNSSGWVQQGPEFLTVFNGLTGAAMSTVTYQPSRDNVADWGDNYGNRQDRFVSAVAYLDGARPSLIVGRGYYNRLTRAAYDWRDGQLTMRWKFDSKDTSDPGNEAFSSQGNHQMQIGDVDGDGKDEVINGSSAVNDNGKRLWTYGMGHGDALHMTDMDLDLPGQEIWINLESPSNYTPLGLRQYDAKTGRTNWGIATGTDDVGRSMAADIDPNYKGYEMWGSSGGNVYDSKGNSISTSVPSYNFGIWWDGDLGRELLDRTYIDKWNPTTKSAGRLFTIYQSAPISSNNSTKSNPCLMADIFGDWREEVIYRRSDNTGLVIFTTNTSTNYRIPTLMHDTQYRTAIAWQNSAYNQPPYPSYYIGYDMATDPTTGNVITPTPNIYVAKTNSLGLSPTNGEISSSAIKAYPNPTSGLFSLQLNSLESGKASIKIVALNGQVVKQRDVLLTGKNQTVLFDISAEASGVYLLKVTSKEGETTQKIILQK</sequence>
<dbReference type="PANTHER" id="PTHR43118">
    <property type="entry name" value="RHAMNOGALACTURONAN LYASE (EUROFUNG)"/>
    <property type="match status" value="1"/>
</dbReference>
<dbReference type="Pfam" id="PF18370">
    <property type="entry name" value="RGI_lyase"/>
    <property type="match status" value="1"/>
</dbReference>
<dbReference type="InterPro" id="IPR034641">
    <property type="entry name" value="RGL11"/>
</dbReference>
<dbReference type="NCBIfam" id="TIGR04183">
    <property type="entry name" value="Por_Secre_tail"/>
    <property type="match status" value="1"/>
</dbReference>
<dbReference type="EMBL" id="SMFK01000009">
    <property type="protein sequence ID" value="TDD95731.1"/>
    <property type="molecule type" value="Genomic_DNA"/>
</dbReference>
<dbReference type="SUPFAM" id="SSF89372">
    <property type="entry name" value="Fucose-specific lectin"/>
    <property type="match status" value="1"/>
</dbReference>
<dbReference type="PANTHER" id="PTHR43118:SF1">
    <property type="entry name" value="RHAMNOGALACTURONAN LYASE (EUROFUNG)"/>
    <property type="match status" value="1"/>
</dbReference>
<dbReference type="RefSeq" id="WP_132006845.1">
    <property type="nucleotide sequence ID" value="NZ_SMFK01000009.1"/>
</dbReference>
<dbReference type="InterPro" id="IPR041624">
    <property type="entry name" value="RGI_lyase"/>
</dbReference>
<proteinExistence type="predicted"/>
<dbReference type="Gene3D" id="2.60.40.10">
    <property type="entry name" value="Immunoglobulins"/>
    <property type="match status" value="1"/>
</dbReference>
<dbReference type="CDD" id="cd10318">
    <property type="entry name" value="RGL11"/>
    <property type="match status" value="1"/>
</dbReference>
<evidence type="ECO:0000313" key="5">
    <source>
        <dbReference type="Proteomes" id="UP000295479"/>
    </source>
</evidence>
<feature type="region of interest" description="Disordered" evidence="2">
    <location>
        <begin position="829"/>
        <end position="867"/>
    </location>
</feature>
<dbReference type="InterPro" id="IPR013783">
    <property type="entry name" value="Ig-like_fold"/>
</dbReference>
<dbReference type="InterPro" id="IPR003961">
    <property type="entry name" value="FN3_dom"/>
</dbReference>
<dbReference type="InterPro" id="IPR028994">
    <property type="entry name" value="Integrin_alpha_N"/>
</dbReference>
<dbReference type="InterPro" id="IPR036116">
    <property type="entry name" value="FN3_sf"/>
</dbReference>
<dbReference type="AlphaFoldDB" id="A0A4R5C7F7"/>
<keyword evidence="5" id="KW-1185">Reference proteome</keyword>
<keyword evidence="1" id="KW-0732">Signal</keyword>
<evidence type="ECO:0000256" key="2">
    <source>
        <dbReference type="SAM" id="MobiDB-lite"/>
    </source>
</evidence>
<dbReference type="Pfam" id="PF21348">
    <property type="entry name" value="RGL11_C"/>
    <property type="match status" value="1"/>
</dbReference>
<organism evidence="4 5">
    <name type="scientific">Flavobacterium cellulosilyticum</name>
    <dbReference type="NCBI Taxonomy" id="2541731"/>
    <lineage>
        <taxon>Bacteria</taxon>
        <taxon>Pseudomonadati</taxon>
        <taxon>Bacteroidota</taxon>
        <taxon>Flavobacteriia</taxon>
        <taxon>Flavobacteriales</taxon>
        <taxon>Flavobacteriaceae</taxon>
        <taxon>Flavobacterium</taxon>
    </lineage>
</organism>
<name>A0A4R5C7F7_9FLAO</name>
<comment type="caution">
    <text evidence="4">The sequence shown here is derived from an EMBL/GenBank/DDBJ whole genome shotgun (WGS) entry which is preliminary data.</text>
</comment>
<dbReference type="InterPro" id="IPR049366">
    <property type="entry name" value="RGL11_C"/>
</dbReference>